<gene>
    <name evidence="1" type="ORF">EVOR1521_LOCUS22991</name>
</gene>
<feature type="non-terminal residue" evidence="1">
    <location>
        <position position="1"/>
    </location>
</feature>
<reference evidence="1" key="1">
    <citation type="submission" date="2023-08" db="EMBL/GenBank/DDBJ databases">
        <authorList>
            <person name="Chen Y."/>
            <person name="Shah S."/>
            <person name="Dougan E. K."/>
            <person name="Thang M."/>
            <person name="Chan C."/>
        </authorList>
    </citation>
    <scope>NUCLEOTIDE SEQUENCE</scope>
</reference>
<dbReference type="AlphaFoldDB" id="A0AA36J6J9"/>
<protein>
    <submittedName>
        <fullName evidence="1">Uncharacterized protein</fullName>
    </submittedName>
</protein>
<evidence type="ECO:0000313" key="1">
    <source>
        <dbReference type="EMBL" id="CAJ1399459.1"/>
    </source>
</evidence>
<comment type="caution">
    <text evidence="1">The sequence shown here is derived from an EMBL/GenBank/DDBJ whole genome shotgun (WGS) entry which is preliminary data.</text>
</comment>
<dbReference type="EMBL" id="CAUJNA010003338">
    <property type="protein sequence ID" value="CAJ1399459.1"/>
    <property type="molecule type" value="Genomic_DNA"/>
</dbReference>
<sequence>AHLAALAGALQRTRCAETRAHILNGCVASILAPAEELFGLCAHWGSEHLICLAIIIHCLHSLRAASPDFHNVLLQEAPLPPLPPAVPVMTVSEMLIRAHGPNSVREARRLRGHLGQASDALRHVWLGLLYA</sequence>
<keyword evidence="2" id="KW-1185">Reference proteome</keyword>
<name>A0AA36J6J9_9DINO</name>
<evidence type="ECO:0000313" key="2">
    <source>
        <dbReference type="Proteomes" id="UP001178507"/>
    </source>
</evidence>
<organism evidence="1 2">
    <name type="scientific">Effrenium voratum</name>
    <dbReference type="NCBI Taxonomy" id="2562239"/>
    <lineage>
        <taxon>Eukaryota</taxon>
        <taxon>Sar</taxon>
        <taxon>Alveolata</taxon>
        <taxon>Dinophyceae</taxon>
        <taxon>Suessiales</taxon>
        <taxon>Symbiodiniaceae</taxon>
        <taxon>Effrenium</taxon>
    </lineage>
</organism>
<dbReference type="Proteomes" id="UP001178507">
    <property type="component" value="Unassembled WGS sequence"/>
</dbReference>
<accession>A0AA36J6J9</accession>
<proteinExistence type="predicted"/>